<evidence type="ECO:0000256" key="1">
    <source>
        <dbReference type="ARBA" id="ARBA00004123"/>
    </source>
</evidence>
<dbReference type="PROSITE" id="PS50048">
    <property type="entry name" value="ZN2_CY6_FUNGAL_2"/>
    <property type="match status" value="1"/>
</dbReference>
<keyword evidence="3" id="KW-0539">Nucleus</keyword>
<dbReference type="CDD" id="cd12148">
    <property type="entry name" value="fungal_TF_MHR"/>
    <property type="match status" value="1"/>
</dbReference>
<dbReference type="Pfam" id="PF04082">
    <property type="entry name" value="Fungal_trans"/>
    <property type="match status" value="1"/>
</dbReference>
<dbReference type="SUPFAM" id="SSF57701">
    <property type="entry name" value="Zn2/Cys6 DNA-binding domain"/>
    <property type="match status" value="1"/>
</dbReference>
<keyword evidence="7" id="KW-1185">Reference proteome</keyword>
<dbReference type="PROSITE" id="PS00463">
    <property type="entry name" value="ZN2_CY6_FUNGAL_1"/>
    <property type="match status" value="1"/>
</dbReference>
<name>A0ABP0CR02_9PEZI</name>
<organism evidence="6 7">
    <name type="scientific">Sporothrix bragantina</name>
    <dbReference type="NCBI Taxonomy" id="671064"/>
    <lineage>
        <taxon>Eukaryota</taxon>
        <taxon>Fungi</taxon>
        <taxon>Dikarya</taxon>
        <taxon>Ascomycota</taxon>
        <taxon>Pezizomycotina</taxon>
        <taxon>Sordariomycetes</taxon>
        <taxon>Sordariomycetidae</taxon>
        <taxon>Ophiostomatales</taxon>
        <taxon>Ophiostomataceae</taxon>
        <taxon>Sporothrix</taxon>
    </lineage>
</organism>
<evidence type="ECO:0000259" key="5">
    <source>
        <dbReference type="PROSITE" id="PS50048"/>
    </source>
</evidence>
<dbReference type="PANTHER" id="PTHR31001">
    <property type="entry name" value="UNCHARACTERIZED TRANSCRIPTIONAL REGULATORY PROTEIN"/>
    <property type="match status" value="1"/>
</dbReference>
<feature type="region of interest" description="Disordered" evidence="4">
    <location>
        <begin position="53"/>
        <end position="75"/>
    </location>
</feature>
<dbReference type="PANTHER" id="PTHR31001:SF50">
    <property type="entry name" value="ZN(II)2CYS6 TRANSCRIPTION FACTOR (EUROFUNG)"/>
    <property type="match status" value="1"/>
</dbReference>
<dbReference type="InterPro" id="IPR036864">
    <property type="entry name" value="Zn2-C6_fun-type_DNA-bd_sf"/>
</dbReference>
<dbReference type="Pfam" id="PF00172">
    <property type="entry name" value="Zn_clus"/>
    <property type="match status" value="1"/>
</dbReference>
<keyword evidence="2" id="KW-0479">Metal-binding</keyword>
<gene>
    <name evidence="6" type="ORF">SBRCBS47491_008989</name>
</gene>
<proteinExistence type="predicted"/>
<evidence type="ECO:0000256" key="3">
    <source>
        <dbReference type="ARBA" id="ARBA00023242"/>
    </source>
</evidence>
<dbReference type="InterPro" id="IPR007219">
    <property type="entry name" value="XnlR_reg_dom"/>
</dbReference>
<dbReference type="Proteomes" id="UP001642406">
    <property type="component" value="Unassembled WGS sequence"/>
</dbReference>
<comment type="caution">
    <text evidence="6">The sequence shown here is derived from an EMBL/GenBank/DDBJ whole genome shotgun (WGS) entry which is preliminary data.</text>
</comment>
<dbReference type="EMBL" id="CAWUHC010000130">
    <property type="protein sequence ID" value="CAK7234562.1"/>
    <property type="molecule type" value="Genomic_DNA"/>
</dbReference>
<feature type="domain" description="Zn(2)-C6 fungal-type" evidence="5">
    <location>
        <begin position="14"/>
        <end position="42"/>
    </location>
</feature>
<dbReference type="SMART" id="SM00066">
    <property type="entry name" value="GAL4"/>
    <property type="match status" value="1"/>
</dbReference>
<evidence type="ECO:0000313" key="6">
    <source>
        <dbReference type="EMBL" id="CAK7234562.1"/>
    </source>
</evidence>
<comment type="subcellular location">
    <subcellularLocation>
        <location evidence="1">Nucleus</location>
    </subcellularLocation>
</comment>
<dbReference type="CDD" id="cd00067">
    <property type="entry name" value="GAL4"/>
    <property type="match status" value="1"/>
</dbReference>
<evidence type="ECO:0000256" key="2">
    <source>
        <dbReference type="ARBA" id="ARBA00022723"/>
    </source>
</evidence>
<sequence length="686" mass="74795">MANTDVSQQVPQLSCELCRSRKIKCDKLQPCTACASAGAQCVPVYRLRLPRGRHVTQTQSQIKKPPPHTKNGDNDLRRRIRRLEALVNTASPGAVSSPNVATPIHLLAASDKQQAGMQHPEHFWANLTEEINGLADIVGSSPEEAEDDAAQTSAEAAAILSHSGANVRILGLAASPFSMPGSSPSEVFVLYDRPLVAQLCQVYLDQVDPIVKILHRPSLSQHLIEDKAYLGYPPGHTSVAALDSAVLYSAVASMTDSQCAHRLGRDRVLLLGDTRRACEATLECAGLLTTRDIAVLQALVLYLSGRQVEEQSRAVWTLLAVAVRVAKGMSLHLDADTKTSSSSSFFVQQMHRHLWMTICLMDVQAGFAMASEPLLSVAEARASYSLPRHIDDADYGPQTLVENAPTERTGLTDCTYALVKYRLQLFGRQTGVTGSGVIADDGSKQTPEKLADAFAQDTMTRVFACDPEQSPLAWLVFHSAQCFVAGARVAVLRRPKGQEKSRQSEGRPELVRACAQVLEKTVLMHSDPRGEGFRWAMTVRWHGLAIALAECYLCATSRTNRGAMIDLLREVWPTMEAAYGHHEAIIARYRGGRLQGPLGKLMAKARQTVAALGVAVGPASLEVNIQPPLTDTTAVDTDTTRVDEAWESSDTWDAWSACWDDLFSTAAMDDDKAAFDTQFYDNYLNG</sequence>
<dbReference type="Gene3D" id="4.10.240.10">
    <property type="entry name" value="Zn(2)-C6 fungal-type DNA-binding domain"/>
    <property type="match status" value="1"/>
</dbReference>
<dbReference type="InterPro" id="IPR001138">
    <property type="entry name" value="Zn2Cys6_DnaBD"/>
</dbReference>
<dbReference type="InterPro" id="IPR050613">
    <property type="entry name" value="Sec_Metabolite_Reg"/>
</dbReference>
<protein>
    <recommendedName>
        <fullName evidence="5">Zn(2)-C6 fungal-type domain-containing protein</fullName>
    </recommendedName>
</protein>
<reference evidence="6 7" key="1">
    <citation type="submission" date="2024-01" db="EMBL/GenBank/DDBJ databases">
        <authorList>
            <person name="Allen C."/>
            <person name="Tagirdzhanova G."/>
        </authorList>
    </citation>
    <scope>NUCLEOTIDE SEQUENCE [LARGE SCALE GENOMIC DNA]</scope>
</reference>
<evidence type="ECO:0000313" key="7">
    <source>
        <dbReference type="Proteomes" id="UP001642406"/>
    </source>
</evidence>
<evidence type="ECO:0000256" key="4">
    <source>
        <dbReference type="SAM" id="MobiDB-lite"/>
    </source>
</evidence>
<accession>A0ABP0CR02</accession>